<gene>
    <name evidence="4" type="ordered locus">Dbac_0319</name>
</gene>
<dbReference type="Pfam" id="PF13646">
    <property type="entry name" value="HEAT_2"/>
    <property type="match status" value="1"/>
</dbReference>
<dbReference type="AlphaFoldDB" id="C7LVA4"/>
<dbReference type="SUPFAM" id="SSF52172">
    <property type="entry name" value="CheY-like"/>
    <property type="match status" value="1"/>
</dbReference>
<dbReference type="InterPro" id="IPR001789">
    <property type="entry name" value="Sig_transdc_resp-reg_receiver"/>
</dbReference>
<dbReference type="KEGG" id="dba:Dbac_0319"/>
<dbReference type="PANTHER" id="PTHR44591">
    <property type="entry name" value="STRESS RESPONSE REGULATOR PROTEIN 1"/>
    <property type="match status" value="1"/>
</dbReference>
<accession>C7LVA4</accession>
<dbReference type="OrthoDB" id="673128at2"/>
<dbReference type="HOGENOM" id="CLU_503203_0_0_7"/>
<dbReference type="Gene3D" id="1.25.10.10">
    <property type="entry name" value="Leucine-rich Repeat Variant"/>
    <property type="match status" value="2"/>
</dbReference>
<dbReference type="eggNOG" id="COG1413">
    <property type="taxonomic scope" value="Bacteria"/>
</dbReference>
<keyword evidence="5" id="KW-1185">Reference proteome</keyword>
<dbReference type="InterPro" id="IPR016024">
    <property type="entry name" value="ARM-type_fold"/>
</dbReference>
<dbReference type="SUPFAM" id="SSF48371">
    <property type="entry name" value="ARM repeat"/>
    <property type="match status" value="1"/>
</dbReference>
<dbReference type="STRING" id="525897.Dbac_0319"/>
<sequence>MADHAHLLAEIKDNIHQKDPIKARLVLGYLENMDKKIREQVLGAFREAAPEFAVPVLCRFIAEHRDMVAGLPLVREILAVKILAQPELLAKAISDPQTPCRSMYIAMAGELRLEEVVDNLIEALLAASDVSEINQILDTLGEIGDPQATNAVSEFLYSGNRILIISATKALGKLATPTAMLRLAERMGTDNQLDLLILDIFAKVQDSISLDKLNEAMRSHYAHLRTYAKKTLVGIGPKAVPILTENLLFDDADLRIHTLNVLGDIGDPAAISPIRKLLHTHPANANVRFAAYEALGLLPLDRGAYVLTQGLSDPVDHVCIAAAKAIDRNFNEIMAAGIKNLASERDEDAHRIIKTAINAQAKEIFLSLMEEESFQPMALSHLGRAHQDIRDFFYAILKEHGYSGLALKLLAPEEKKTAARKRICAVDDSRMILSIYKSTLHELGFEPVLFEFPASALEWLQSNTPEMVLTDLNMPDITGIDLTRAIRKSFSKKDLPVVMVTTQDEANDNKAALEAGVNDILRKPFTAESLQAVFKKFL</sequence>
<evidence type="ECO:0000256" key="1">
    <source>
        <dbReference type="ARBA" id="ARBA00022553"/>
    </source>
</evidence>
<evidence type="ECO:0000313" key="4">
    <source>
        <dbReference type="EMBL" id="ACU88446.1"/>
    </source>
</evidence>
<feature type="domain" description="Response regulatory" evidence="3">
    <location>
        <begin position="422"/>
        <end position="538"/>
    </location>
</feature>
<dbReference type="PANTHER" id="PTHR44591:SF23">
    <property type="entry name" value="CHEY SUBFAMILY"/>
    <property type="match status" value="1"/>
</dbReference>
<organism evidence="4 5">
    <name type="scientific">Desulfomicrobium baculatum (strain DSM 4028 / VKM B-1378 / X)</name>
    <name type="common">Desulfovibrio baculatus</name>
    <dbReference type="NCBI Taxonomy" id="525897"/>
    <lineage>
        <taxon>Bacteria</taxon>
        <taxon>Pseudomonadati</taxon>
        <taxon>Thermodesulfobacteriota</taxon>
        <taxon>Desulfovibrionia</taxon>
        <taxon>Desulfovibrionales</taxon>
        <taxon>Desulfomicrobiaceae</taxon>
        <taxon>Desulfomicrobium</taxon>
    </lineage>
</organism>
<evidence type="ECO:0000313" key="5">
    <source>
        <dbReference type="Proteomes" id="UP000002216"/>
    </source>
</evidence>
<dbReference type="Pfam" id="PF00072">
    <property type="entry name" value="Response_reg"/>
    <property type="match status" value="1"/>
</dbReference>
<reference evidence="4 5" key="1">
    <citation type="journal article" date="2009" name="Stand. Genomic Sci.">
        <title>Complete genome sequence of Desulfomicrobium baculatum type strain (X).</title>
        <authorList>
            <person name="Copeland A."/>
            <person name="Spring S."/>
            <person name="Goker M."/>
            <person name="Schneider S."/>
            <person name="Lapidus A."/>
            <person name="Del Rio T.G."/>
            <person name="Tice H."/>
            <person name="Cheng J.F."/>
            <person name="Chen F."/>
            <person name="Nolan M."/>
            <person name="Bruce D."/>
            <person name="Goodwin L."/>
            <person name="Pitluck S."/>
            <person name="Ivanova N."/>
            <person name="Mavrommatis K."/>
            <person name="Ovchinnikova G."/>
            <person name="Pati A."/>
            <person name="Chen A."/>
            <person name="Palaniappan K."/>
            <person name="Land M."/>
            <person name="Hauser L."/>
            <person name="Chang Y.J."/>
            <person name="Jeffries C.C."/>
            <person name="Meincke L."/>
            <person name="Sims D."/>
            <person name="Brettin T."/>
            <person name="Detter J.C."/>
            <person name="Han C."/>
            <person name="Chain P."/>
            <person name="Bristow J."/>
            <person name="Eisen J.A."/>
            <person name="Markowitz V."/>
            <person name="Hugenholtz P."/>
            <person name="Kyrpides N.C."/>
            <person name="Klenk H.P."/>
            <person name="Lucas S."/>
        </authorList>
    </citation>
    <scope>NUCLEOTIDE SEQUENCE [LARGE SCALE GENOMIC DNA]</scope>
    <source>
        <strain evidence="5">DSM 4028 / VKM B-1378 / X</strain>
    </source>
</reference>
<proteinExistence type="predicted"/>
<dbReference type="eggNOG" id="COG0745">
    <property type="taxonomic scope" value="Bacteria"/>
</dbReference>
<dbReference type="InterPro" id="IPR050595">
    <property type="entry name" value="Bact_response_regulator"/>
</dbReference>
<dbReference type="InterPro" id="IPR011989">
    <property type="entry name" value="ARM-like"/>
</dbReference>
<dbReference type="PROSITE" id="PS50110">
    <property type="entry name" value="RESPONSE_REGULATORY"/>
    <property type="match status" value="1"/>
</dbReference>
<dbReference type="GO" id="GO:0000160">
    <property type="term" value="P:phosphorelay signal transduction system"/>
    <property type="evidence" value="ECO:0007669"/>
    <property type="project" value="InterPro"/>
</dbReference>
<keyword evidence="1 2" id="KW-0597">Phosphoprotein</keyword>
<name>C7LVA4_DESBD</name>
<protein>
    <submittedName>
        <fullName evidence="4">Response regulator receiver protein</fullName>
    </submittedName>
</protein>
<dbReference type="InterPro" id="IPR011006">
    <property type="entry name" value="CheY-like_superfamily"/>
</dbReference>
<dbReference type="RefSeq" id="WP_012805531.1">
    <property type="nucleotide sequence ID" value="NC_013173.1"/>
</dbReference>
<dbReference type="Gene3D" id="3.40.50.2300">
    <property type="match status" value="1"/>
</dbReference>
<evidence type="ECO:0000256" key="2">
    <source>
        <dbReference type="PROSITE-ProRule" id="PRU00169"/>
    </source>
</evidence>
<dbReference type="SMART" id="SM00448">
    <property type="entry name" value="REC"/>
    <property type="match status" value="1"/>
</dbReference>
<dbReference type="Proteomes" id="UP000002216">
    <property type="component" value="Chromosome"/>
</dbReference>
<evidence type="ECO:0000259" key="3">
    <source>
        <dbReference type="PROSITE" id="PS50110"/>
    </source>
</evidence>
<dbReference type="EMBL" id="CP001629">
    <property type="protein sequence ID" value="ACU88446.1"/>
    <property type="molecule type" value="Genomic_DNA"/>
</dbReference>
<feature type="modified residue" description="4-aspartylphosphate" evidence="2">
    <location>
        <position position="471"/>
    </location>
</feature>